<evidence type="ECO:0000313" key="2">
    <source>
        <dbReference type="EMBL" id="MCX2937839.1"/>
    </source>
</evidence>
<comment type="caution">
    <text evidence="2">The sequence shown here is derived from an EMBL/GenBank/DDBJ whole genome shotgun (WGS) entry which is preliminary data.</text>
</comment>
<reference evidence="2 3" key="1">
    <citation type="submission" date="2022-11" db="EMBL/GenBank/DDBJ databases">
        <title>Mycobacterium sp. nov.</title>
        <authorList>
            <person name="Papic B."/>
            <person name="Spicic S."/>
            <person name="Duvnjak S."/>
        </authorList>
    </citation>
    <scope>NUCLEOTIDE SEQUENCE [LARGE SCALE GENOMIC DNA]</scope>
    <source>
        <strain evidence="2 3">CVI_P4</strain>
    </source>
</reference>
<feature type="region of interest" description="Disordered" evidence="1">
    <location>
        <begin position="64"/>
        <end position="93"/>
    </location>
</feature>
<name>A0ABT3SFD9_9MYCO</name>
<keyword evidence="3" id="KW-1185">Reference proteome</keyword>
<dbReference type="EMBL" id="JAPJDO010000010">
    <property type="protein sequence ID" value="MCX2937839.1"/>
    <property type="molecule type" value="Genomic_DNA"/>
</dbReference>
<evidence type="ECO:0000256" key="1">
    <source>
        <dbReference type="SAM" id="MobiDB-lite"/>
    </source>
</evidence>
<protein>
    <submittedName>
        <fullName evidence="2">Uncharacterized protein</fullName>
    </submittedName>
</protein>
<proteinExistence type="predicted"/>
<accession>A0ABT3SFD9</accession>
<dbReference type="Proteomes" id="UP001300745">
    <property type="component" value="Unassembled WGS sequence"/>
</dbReference>
<evidence type="ECO:0000313" key="3">
    <source>
        <dbReference type="Proteomes" id="UP001300745"/>
    </source>
</evidence>
<dbReference type="RefSeq" id="WP_265997500.1">
    <property type="nucleotide sequence ID" value="NZ_JAPJDN010000010.1"/>
</dbReference>
<gene>
    <name evidence="2" type="ORF">ORI27_14105</name>
</gene>
<sequence length="158" mass="17587">MPDMDRADQILAIGRTLSRIPMDPEGRRYYQTPAPIIGMWATELHDKYGMRVHPELAKEELVRVESPAGNHGPVRSVTRNTPAPMTGGPSVKHMQDARTALLAWLQEKDPDLHRRVVAAENDPMKSNLLLAEIHREHPDVIAKGEELVATYVAESSGP</sequence>
<organism evidence="2 3">
    <name type="scientific">Mycobacterium pinniadriaticum</name>
    <dbReference type="NCBI Taxonomy" id="2994102"/>
    <lineage>
        <taxon>Bacteria</taxon>
        <taxon>Bacillati</taxon>
        <taxon>Actinomycetota</taxon>
        <taxon>Actinomycetes</taxon>
        <taxon>Mycobacteriales</taxon>
        <taxon>Mycobacteriaceae</taxon>
        <taxon>Mycobacterium</taxon>
    </lineage>
</organism>